<comment type="similarity">
    <text evidence="7">Belongs to the major facilitator superfamily. DHA1 family. Polyamines/proton antiporter (TC 2.A.1.2.16) subfamily.</text>
</comment>
<evidence type="ECO:0000256" key="3">
    <source>
        <dbReference type="ARBA" id="ARBA00022475"/>
    </source>
</evidence>
<feature type="transmembrane region" description="Helical" evidence="9">
    <location>
        <begin position="476"/>
        <end position="496"/>
    </location>
</feature>
<feature type="transmembrane region" description="Helical" evidence="9">
    <location>
        <begin position="439"/>
        <end position="464"/>
    </location>
</feature>
<dbReference type="PANTHER" id="PTHR23502">
    <property type="entry name" value="MAJOR FACILITATOR SUPERFAMILY"/>
    <property type="match status" value="1"/>
</dbReference>
<evidence type="ECO:0000256" key="2">
    <source>
        <dbReference type="ARBA" id="ARBA00022448"/>
    </source>
</evidence>
<feature type="transmembrane region" description="Helical" evidence="9">
    <location>
        <begin position="195"/>
        <end position="216"/>
    </location>
</feature>
<dbReference type="OrthoDB" id="9986881at2759"/>
<keyword evidence="6 9" id="KW-0472">Membrane</keyword>
<keyword evidence="4 9" id="KW-0812">Transmembrane</keyword>
<dbReference type="AlphaFoldDB" id="A0A0C3RWM0"/>
<feature type="transmembrane region" description="Helical" evidence="9">
    <location>
        <begin position="228"/>
        <end position="254"/>
    </location>
</feature>
<dbReference type="HOGENOM" id="CLU_008455_11_6_1"/>
<dbReference type="GO" id="GO:0022857">
    <property type="term" value="F:transmembrane transporter activity"/>
    <property type="evidence" value="ECO:0007669"/>
    <property type="project" value="InterPro"/>
</dbReference>
<feature type="transmembrane region" description="Helical" evidence="9">
    <location>
        <begin position="105"/>
        <end position="124"/>
    </location>
</feature>
<comment type="subcellular location">
    <subcellularLocation>
        <location evidence="1">Cell membrane</location>
        <topology evidence="1">Multi-pass membrane protein</topology>
    </subcellularLocation>
</comment>
<dbReference type="Pfam" id="PF07690">
    <property type="entry name" value="MFS_1"/>
    <property type="match status" value="1"/>
</dbReference>
<dbReference type="SUPFAM" id="SSF103473">
    <property type="entry name" value="MFS general substrate transporter"/>
    <property type="match status" value="1"/>
</dbReference>
<name>A0A0C3RWM0_PHLG1</name>
<feature type="region of interest" description="Disordered" evidence="8">
    <location>
        <begin position="1"/>
        <end position="38"/>
    </location>
</feature>
<dbReference type="Gene3D" id="1.20.1250.20">
    <property type="entry name" value="MFS general substrate transporter like domains"/>
    <property type="match status" value="1"/>
</dbReference>
<feature type="domain" description="Major facilitator superfamily (MFS) profile" evidence="10">
    <location>
        <begin position="70"/>
        <end position="503"/>
    </location>
</feature>
<dbReference type="EMBL" id="KN840528">
    <property type="protein sequence ID" value="KIP06011.1"/>
    <property type="molecule type" value="Genomic_DNA"/>
</dbReference>
<feature type="transmembrane region" description="Helical" evidence="9">
    <location>
        <begin position="295"/>
        <end position="322"/>
    </location>
</feature>
<reference evidence="11 12" key="1">
    <citation type="journal article" date="2014" name="PLoS Genet.">
        <title>Analysis of the Phlebiopsis gigantea genome, transcriptome and secretome provides insight into its pioneer colonization strategies of wood.</title>
        <authorList>
            <person name="Hori C."/>
            <person name="Ishida T."/>
            <person name="Igarashi K."/>
            <person name="Samejima M."/>
            <person name="Suzuki H."/>
            <person name="Master E."/>
            <person name="Ferreira P."/>
            <person name="Ruiz-Duenas F.J."/>
            <person name="Held B."/>
            <person name="Canessa P."/>
            <person name="Larrondo L.F."/>
            <person name="Schmoll M."/>
            <person name="Druzhinina I.S."/>
            <person name="Kubicek C.P."/>
            <person name="Gaskell J.A."/>
            <person name="Kersten P."/>
            <person name="St John F."/>
            <person name="Glasner J."/>
            <person name="Sabat G."/>
            <person name="Splinter BonDurant S."/>
            <person name="Syed K."/>
            <person name="Yadav J."/>
            <person name="Mgbeahuruike A.C."/>
            <person name="Kovalchuk A."/>
            <person name="Asiegbu F.O."/>
            <person name="Lackner G."/>
            <person name="Hoffmeister D."/>
            <person name="Rencoret J."/>
            <person name="Gutierrez A."/>
            <person name="Sun H."/>
            <person name="Lindquist E."/>
            <person name="Barry K."/>
            <person name="Riley R."/>
            <person name="Grigoriev I.V."/>
            <person name="Henrissat B."/>
            <person name="Kues U."/>
            <person name="Berka R.M."/>
            <person name="Martinez A.T."/>
            <person name="Covert S.F."/>
            <person name="Blanchette R.A."/>
            <person name="Cullen D."/>
        </authorList>
    </citation>
    <scope>NUCLEOTIDE SEQUENCE [LARGE SCALE GENOMIC DNA]</scope>
    <source>
        <strain evidence="11 12">11061_1 CR5-6</strain>
    </source>
</reference>
<dbReference type="PROSITE" id="PS50850">
    <property type="entry name" value="MFS"/>
    <property type="match status" value="1"/>
</dbReference>
<evidence type="ECO:0000256" key="8">
    <source>
        <dbReference type="SAM" id="MobiDB-lite"/>
    </source>
</evidence>
<dbReference type="STRING" id="745531.A0A0C3RWM0"/>
<evidence type="ECO:0000256" key="4">
    <source>
        <dbReference type="ARBA" id="ARBA00022692"/>
    </source>
</evidence>
<evidence type="ECO:0000256" key="5">
    <source>
        <dbReference type="ARBA" id="ARBA00022989"/>
    </source>
</evidence>
<evidence type="ECO:0000259" key="10">
    <source>
        <dbReference type="PROSITE" id="PS50850"/>
    </source>
</evidence>
<evidence type="ECO:0000313" key="12">
    <source>
        <dbReference type="Proteomes" id="UP000053257"/>
    </source>
</evidence>
<dbReference type="PANTHER" id="PTHR23502:SF186">
    <property type="entry name" value="MAJOR FACILITATOR SUPERFAMILY (MFS) PROFILE DOMAIN-CONTAINING PROTEIN"/>
    <property type="match status" value="1"/>
</dbReference>
<keyword evidence="2" id="KW-0813">Transport</keyword>
<feature type="transmembrane region" description="Helical" evidence="9">
    <location>
        <begin position="342"/>
        <end position="362"/>
    </location>
</feature>
<evidence type="ECO:0000256" key="6">
    <source>
        <dbReference type="ARBA" id="ARBA00023136"/>
    </source>
</evidence>
<protein>
    <recommendedName>
        <fullName evidence="10">Major facilitator superfamily (MFS) profile domain-containing protein</fullName>
    </recommendedName>
</protein>
<accession>A0A0C3RWM0</accession>
<dbReference type="InterPro" id="IPR036259">
    <property type="entry name" value="MFS_trans_sf"/>
</dbReference>
<dbReference type="FunFam" id="1.20.1250.20:FF:000011">
    <property type="entry name" value="MFS multidrug transporter, putative"/>
    <property type="match status" value="1"/>
</dbReference>
<evidence type="ECO:0000256" key="7">
    <source>
        <dbReference type="ARBA" id="ARBA00038459"/>
    </source>
</evidence>
<evidence type="ECO:0000313" key="11">
    <source>
        <dbReference type="EMBL" id="KIP06011.1"/>
    </source>
</evidence>
<dbReference type="GO" id="GO:0005886">
    <property type="term" value="C:plasma membrane"/>
    <property type="evidence" value="ECO:0007669"/>
    <property type="project" value="UniProtKB-SubCell"/>
</dbReference>
<keyword evidence="12" id="KW-1185">Reference proteome</keyword>
<feature type="transmembrane region" description="Helical" evidence="9">
    <location>
        <begin position="383"/>
        <end position="402"/>
    </location>
</feature>
<dbReference type="InterPro" id="IPR020846">
    <property type="entry name" value="MFS_dom"/>
</dbReference>
<proteinExistence type="inferred from homology"/>
<dbReference type="CDD" id="cd17323">
    <property type="entry name" value="MFS_Tpo1_MDR_like"/>
    <property type="match status" value="1"/>
</dbReference>
<dbReference type="InterPro" id="IPR011701">
    <property type="entry name" value="MFS"/>
</dbReference>
<evidence type="ECO:0000256" key="9">
    <source>
        <dbReference type="SAM" id="Phobius"/>
    </source>
</evidence>
<gene>
    <name evidence="11" type="ORF">PHLGIDRAFT_107513</name>
</gene>
<sequence length="539" mass="58987">MSPDTIIQSAYDKGEGEATRPSSLKDPEALPVDGRKYPGRGTLEDPFVVDWDLGDPENPFNWSRLRKWIITLQLAVGTWTVSFCSSSYSGGLGPMSAELHISREVAILGVSLYVLGFGLGPLLFAPMSEVRTDRPVFLITYSIYALFHLGGALGHNAATILSTRLLAGTFGSSPLTNASGVIADMWVARDRGVVSAIYATAPFMGPVIGPIVGGWIVETRLGWRFNFWLMFIFSILALLFGFIAMTETYAPALLRKRATKLRRESGGQYHFISIHDIGRHKSITQTLKLNLRRPFLFLATEPIVLFFALYISIVYATLYAFFAAFPIVFQQIRHFSPGEGGLAFLGVGAGVVLGTSLAPYGNKLYWRAMERSETGIAPPEARLYMPMMGAILCPVGLFWFAWTSTPPIHWIVPILGGFPFGTGIAQIMQGLLQYLMDTYTIYCASAVASTVVLRCTLAAVFPLISPTMYAHLGPQWAASVFAFLSLACTPMPFLFFKYGPLIRSKSKFASSQMAGATLIPSPLETVQEKGGPHAQPLKI</sequence>
<keyword evidence="3" id="KW-1003">Cell membrane</keyword>
<keyword evidence="5 9" id="KW-1133">Transmembrane helix</keyword>
<feature type="transmembrane region" description="Helical" evidence="9">
    <location>
        <begin position="136"/>
        <end position="153"/>
    </location>
</feature>
<dbReference type="Proteomes" id="UP000053257">
    <property type="component" value="Unassembled WGS sequence"/>
</dbReference>
<feature type="transmembrane region" description="Helical" evidence="9">
    <location>
        <begin position="408"/>
        <end position="427"/>
    </location>
</feature>
<organism evidence="11 12">
    <name type="scientific">Phlebiopsis gigantea (strain 11061_1 CR5-6)</name>
    <name type="common">White-rot fungus</name>
    <name type="synonym">Peniophora gigantea</name>
    <dbReference type="NCBI Taxonomy" id="745531"/>
    <lineage>
        <taxon>Eukaryota</taxon>
        <taxon>Fungi</taxon>
        <taxon>Dikarya</taxon>
        <taxon>Basidiomycota</taxon>
        <taxon>Agaricomycotina</taxon>
        <taxon>Agaricomycetes</taxon>
        <taxon>Polyporales</taxon>
        <taxon>Phanerochaetaceae</taxon>
        <taxon>Phlebiopsis</taxon>
    </lineage>
</organism>
<feature type="compositionally biased region" description="Basic and acidic residues" evidence="8">
    <location>
        <begin position="12"/>
        <end position="36"/>
    </location>
</feature>
<evidence type="ECO:0000256" key="1">
    <source>
        <dbReference type="ARBA" id="ARBA00004651"/>
    </source>
</evidence>